<keyword evidence="1" id="KW-0812">Transmembrane</keyword>
<dbReference type="PANTHER" id="PTHR24306:SF7">
    <property type="entry name" value="AHBB"/>
    <property type="match status" value="1"/>
</dbReference>
<dbReference type="GO" id="GO:0020037">
    <property type="term" value="F:heme binding"/>
    <property type="evidence" value="ECO:0007669"/>
    <property type="project" value="InterPro"/>
</dbReference>
<dbReference type="PANTHER" id="PTHR24306">
    <property type="match status" value="1"/>
</dbReference>
<name>E5ABK7_LEPMJ</name>
<dbReference type="AlphaFoldDB" id="E5ABK7"/>
<proteinExistence type="predicted"/>
<dbReference type="GO" id="GO:0004497">
    <property type="term" value="F:monooxygenase activity"/>
    <property type="evidence" value="ECO:0007669"/>
    <property type="project" value="InterPro"/>
</dbReference>
<dbReference type="InParanoid" id="E5ABK7"/>
<dbReference type="GO" id="GO:0005506">
    <property type="term" value="F:iron ion binding"/>
    <property type="evidence" value="ECO:0007669"/>
    <property type="project" value="InterPro"/>
</dbReference>
<protein>
    <submittedName>
        <fullName evidence="2">Predicted protein</fullName>
    </submittedName>
</protein>
<dbReference type="GO" id="GO:0016705">
    <property type="term" value="F:oxidoreductase activity, acting on paired donors, with incorporation or reduction of molecular oxygen"/>
    <property type="evidence" value="ECO:0007669"/>
    <property type="project" value="InterPro"/>
</dbReference>
<dbReference type="Gene3D" id="1.10.630.10">
    <property type="entry name" value="Cytochrome P450"/>
    <property type="match status" value="1"/>
</dbReference>
<sequence>MVSLRILFLGVHGSNGLIRALFLPAWYTVLLSPFTLAIAWYFGLDRAVQSYLPEEFSWFEVLPQLALLSVFFLLPTRLFSASGATAKSKDGKRRVQSVPYWIPGFRNLGSLVFGGEQWLKSIGESSISSIVAYKAAGAKHNLILSDEVLQQVYKHSDKLEEPRGYKTAICQNAFNMPSGAADHISNLTPAISGVFEKDLTSGKNMEDLVKSSLRILSDSLPDFITFNSSIVDQMQWERVANLELTDGTSEAECDLFMLVNEFCCNAMLPPVMGAQFTESYQLLAMDLATFNQNYWALALGLPRLSPIKGLPGAALAQRRLSNKFTKLFDDLTNPPVRRVPADDESVSGEEETDADVSTPLIRLNDLFTKHDLPYEVRASLGLQLVHAIVAEVAPLVFWTILHIYSASSAQDTTDTPLGKIREETKAWAQAIQPPSIHPSFPAPPEIRYTAGGEAITEIFFPYLHSCINEARRLYGCSASVYEISKPITLQDTHVVARDEQAVWELDVGSYIDIGVSGVLINSSPSHHLSPTTFKPDRFIHTKVPAAVLPTNDTAAPYKTALTVSLVAGITQLWEIAPAPKKSFFDQMQEAGAEASMGAAALAGEQRAIETKAEEKPGAWATPKPVDGASIKVPKADIRVRIRRREGLPASKIVGRIG</sequence>
<evidence type="ECO:0000256" key="1">
    <source>
        <dbReference type="SAM" id="Phobius"/>
    </source>
</evidence>
<evidence type="ECO:0000313" key="2">
    <source>
        <dbReference type="EMBL" id="CBY01048.1"/>
    </source>
</evidence>
<gene>
    <name evidence="2" type="ORF">LEMA_P021780.1</name>
</gene>
<accession>E5ABK7</accession>
<evidence type="ECO:0000313" key="3">
    <source>
        <dbReference type="Proteomes" id="UP000002668"/>
    </source>
</evidence>
<dbReference type="HOGENOM" id="CLU_411692_0_0_1"/>
<keyword evidence="3" id="KW-1185">Reference proteome</keyword>
<dbReference type="OrthoDB" id="3366823at2759"/>
<reference evidence="3" key="1">
    <citation type="journal article" date="2011" name="Nat. Commun.">
        <title>Effector diversification within compartments of the Leptosphaeria maculans genome affected by Repeat-Induced Point mutations.</title>
        <authorList>
            <person name="Rouxel T."/>
            <person name="Grandaubert J."/>
            <person name="Hane J.K."/>
            <person name="Hoede C."/>
            <person name="van de Wouw A.P."/>
            <person name="Couloux A."/>
            <person name="Dominguez V."/>
            <person name="Anthouard V."/>
            <person name="Bally P."/>
            <person name="Bourras S."/>
            <person name="Cozijnsen A.J."/>
            <person name="Ciuffetti L.M."/>
            <person name="Degrave A."/>
            <person name="Dilmaghani A."/>
            <person name="Duret L."/>
            <person name="Fudal I."/>
            <person name="Goodwin S.B."/>
            <person name="Gout L."/>
            <person name="Glaser N."/>
            <person name="Linglin J."/>
            <person name="Kema G.H.J."/>
            <person name="Lapalu N."/>
            <person name="Lawrence C.B."/>
            <person name="May K."/>
            <person name="Meyer M."/>
            <person name="Ollivier B."/>
            <person name="Poulain J."/>
            <person name="Schoch C.L."/>
            <person name="Simon A."/>
            <person name="Spatafora J.W."/>
            <person name="Stachowiak A."/>
            <person name="Turgeon B.G."/>
            <person name="Tyler B.M."/>
            <person name="Vincent D."/>
            <person name="Weissenbach J."/>
            <person name="Amselem J."/>
            <person name="Quesneville H."/>
            <person name="Oliver R.P."/>
            <person name="Wincker P."/>
            <person name="Balesdent M.-H."/>
            <person name="Howlett B.J."/>
        </authorList>
    </citation>
    <scope>NUCLEOTIDE SEQUENCE [LARGE SCALE GENOMIC DNA]</scope>
    <source>
        <strain evidence="3">JN3 / isolate v23.1.3 / race Av1-4-5-6-7-8</strain>
    </source>
</reference>
<keyword evidence="1" id="KW-1133">Transmembrane helix</keyword>
<dbReference type="Proteomes" id="UP000002668">
    <property type="component" value="Genome"/>
</dbReference>
<dbReference type="EMBL" id="FP929138">
    <property type="protein sequence ID" value="CBY01048.1"/>
    <property type="molecule type" value="Genomic_DNA"/>
</dbReference>
<dbReference type="eggNOG" id="KOG0684">
    <property type="taxonomic scope" value="Eukaryota"/>
</dbReference>
<dbReference type="SUPFAM" id="SSF48264">
    <property type="entry name" value="Cytochrome P450"/>
    <property type="match status" value="1"/>
</dbReference>
<dbReference type="GeneID" id="13291696"/>
<feature type="transmembrane region" description="Helical" evidence="1">
    <location>
        <begin position="21"/>
        <end position="42"/>
    </location>
</feature>
<organism evidence="3">
    <name type="scientific">Leptosphaeria maculans (strain JN3 / isolate v23.1.3 / race Av1-4-5-6-7-8)</name>
    <name type="common">Blackleg fungus</name>
    <name type="synonym">Phoma lingam</name>
    <dbReference type="NCBI Taxonomy" id="985895"/>
    <lineage>
        <taxon>Eukaryota</taxon>
        <taxon>Fungi</taxon>
        <taxon>Dikarya</taxon>
        <taxon>Ascomycota</taxon>
        <taxon>Pezizomycotina</taxon>
        <taxon>Dothideomycetes</taxon>
        <taxon>Pleosporomycetidae</taxon>
        <taxon>Pleosporales</taxon>
        <taxon>Pleosporineae</taxon>
        <taxon>Leptosphaeriaceae</taxon>
        <taxon>Plenodomus</taxon>
        <taxon>Plenodomus lingam/Leptosphaeria maculans species complex</taxon>
    </lineage>
</organism>
<keyword evidence="1" id="KW-0472">Membrane</keyword>
<dbReference type="VEuPathDB" id="FungiDB:LEMA_P021780.1"/>
<dbReference type="InterPro" id="IPR036396">
    <property type="entry name" value="Cyt_P450_sf"/>
</dbReference>
<dbReference type="RefSeq" id="XP_003844527.1">
    <property type="nucleotide sequence ID" value="XM_003844479.1"/>
</dbReference>
<dbReference type="OMA" id="NEFCCNA"/>